<evidence type="ECO:0000313" key="1">
    <source>
        <dbReference type="EMBL" id="KAA6340758.1"/>
    </source>
</evidence>
<accession>A0A5J4S4Q4</accession>
<protein>
    <submittedName>
        <fullName evidence="1">Uncharacterized protein</fullName>
    </submittedName>
</protein>
<comment type="caution">
    <text evidence="1">The sequence shown here is derived from an EMBL/GenBank/DDBJ whole genome shotgun (WGS) entry which is preliminary data.</text>
</comment>
<dbReference type="EMBL" id="SNRY01000436">
    <property type="protein sequence ID" value="KAA6340758.1"/>
    <property type="molecule type" value="Genomic_DNA"/>
</dbReference>
<sequence length="77" mass="8797">MKSLPVSLCFLCVTLFYFTSCSTKEASFDVKEQLTYCNQQIEKTIVEIEGKDQMPHNIMDSLTSWKLVPITIGEWTG</sequence>
<reference evidence="1" key="1">
    <citation type="submission" date="2019-03" db="EMBL/GenBank/DDBJ databases">
        <title>Single cell metagenomics reveals metabolic interactions within the superorganism composed of flagellate Streblomastix strix and complex community of Bacteroidetes bacteria on its surface.</title>
        <authorList>
            <person name="Treitli S.C."/>
            <person name="Kolisko M."/>
            <person name="Husnik F."/>
            <person name="Keeling P."/>
            <person name="Hampl V."/>
        </authorList>
    </citation>
    <scope>NUCLEOTIDE SEQUENCE</scope>
    <source>
        <strain evidence="1">STM</strain>
    </source>
</reference>
<organism evidence="1">
    <name type="scientific">termite gut metagenome</name>
    <dbReference type="NCBI Taxonomy" id="433724"/>
    <lineage>
        <taxon>unclassified sequences</taxon>
        <taxon>metagenomes</taxon>
        <taxon>organismal metagenomes</taxon>
    </lineage>
</organism>
<proteinExistence type="predicted"/>
<name>A0A5J4S4Q4_9ZZZZ</name>
<gene>
    <name evidence="1" type="ORF">EZS27_011400</name>
</gene>
<dbReference type="AlphaFoldDB" id="A0A5J4S4Q4"/>